<dbReference type="PIRSF" id="PIRSF000126">
    <property type="entry name" value="11-beta-HSD1"/>
    <property type="match status" value="1"/>
</dbReference>
<sequence length="266" mass="26833">MTTTTRPLAIVTGASGGIGREIALALATRGYDLLLIARNASGLARTAEAAGAAGARSHCLPLDLSGPADAIRANLQAALDADGRVPAVLVNNAGFGIAGRFDRIDPAAIDGQIAVDIAALTILTRAVLPAMVAAGRGRVLNLASTAAFVPGPGLAVYYAAKAYVVSLGRALAVEMAGTGVTVTTLCPGPTRTGFAERAGMAGSRLFSGNPGLMTAGQVARIGLEATFAGRPLVVPGRANRLGAILSRLAPPQLAARMVKRLHPDQS</sequence>
<dbReference type="InterPro" id="IPR036291">
    <property type="entry name" value="NAD(P)-bd_dom_sf"/>
</dbReference>
<evidence type="ECO:0000256" key="2">
    <source>
        <dbReference type="ARBA" id="ARBA00023002"/>
    </source>
</evidence>
<organism evidence="4 5">
    <name type="scientific">Tistrella bauzanensis</name>
    <dbReference type="NCBI Taxonomy" id="657419"/>
    <lineage>
        <taxon>Bacteria</taxon>
        <taxon>Pseudomonadati</taxon>
        <taxon>Pseudomonadota</taxon>
        <taxon>Alphaproteobacteria</taxon>
        <taxon>Geminicoccales</taxon>
        <taxon>Geminicoccaceae</taxon>
        <taxon>Tistrella</taxon>
    </lineage>
</organism>
<proteinExistence type="inferred from homology"/>
<dbReference type="CDD" id="cd05233">
    <property type="entry name" value="SDR_c"/>
    <property type="match status" value="1"/>
</dbReference>
<gene>
    <name evidence="4" type="primary">dltE</name>
    <name evidence="4" type="ORF">GCM10011505_45660</name>
</gene>
<protein>
    <submittedName>
        <fullName evidence="4">Short-chain dehydrogenase</fullName>
    </submittedName>
</protein>
<dbReference type="PANTHER" id="PTHR44196">
    <property type="entry name" value="DEHYDROGENASE/REDUCTASE SDR FAMILY MEMBER 7B"/>
    <property type="match status" value="1"/>
</dbReference>
<evidence type="ECO:0000256" key="1">
    <source>
        <dbReference type="ARBA" id="ARBA00006484"/>
    </source>
</evidence>
<dbReference type="EMBL" id="BMDZ01000089">
    <property type="protein sequence ID" value="GGB59775.1"/>
    <property type="molecule type" value="Genomic_DNA"/>
</dbReference>
<accession>A0ABQ1J4E2</accession>
<comment type="caution">
    <text evidence="4">The sequence shown here is derived from an EMBL/GenBank/DDBJ whole genome shotgun (WGS) entry which is preliminary data.</text>
</comment>
<dbReference type="PRINTS" id="PR00080">
    <property type="entry name" value="SDRFAMILY"/>
</dbReference>
<keyword evidence="5" id="KW-1185">Reference proteome</keyword>
<dbReference type="SUPFAM" id="SSF51735">
    <property type="entry name" value="NAD(P)-binding Rossmann-fold domains"/>
    <property type="match status" value="1"/>
</dbReference>
<name>A0ABQ1J4E2_9PROT</name>
<evidence type="ECO:0000256" key="3">
    <source>
        <dbReference type="RuleBase" id="RU000363"/>
    </source>
</evidence>
<keyword evidence="2" id="KW-0560">Oxidoreductase</keyword>
<evidence type="ECO:0000313" key="4">
    <source>
        <dbReference type="EMBL" id="GGB59775.1"/>
    </source>
</evidence>
<dbReference type="Pfam" id="PF00106">
    <property type="entry name" value="adh_short"/>
    <property type="match status" value="1"/>
</dbReference>
<dbReference type="Proteomes" id="UP000603352">
    <property type="component" value="Unassembled WGS sequence"/>
</dbReference>
<evidence type="ECO:0000313" key="5">
    <source>
        <dbReference type="Proteomes" id="UP000603352"/>
    </source>
</evidence>
<dbReference type="Gene3D" id="3.40.50.720">
    <property type="entry name" value="NAD(P)-binding Rossmann-like Domain"/>
    <property type="match status" value="1"/>
</dbReference>
<dbReference type="PANTHER" id="PTHR44196:SF2">
    <property type="entry name" value="SHORT-CHAIN DEHYDROGENASE-RELATED"/>
    <property type="match status" value="1"/>
</dbReference>
<comment type="similarity">
    <text evidence="1 3">Belongs to the short-chain dehydrogenases/reductases (SDR) family.</text>
</comment>
<dbReference type="InterPro" id="IPR002347">
    <property type="entry name" value="SDR_fam"/>
</dbReference>
<dbReference type="RefSeq" id="WP_188582305.1">
    <property type="nucleotide sequence ID" value="NZ_BMDZ01000089.1"/>
</dbReference>
<dbReference type="PRINTS" id="PR00081">
    <property type="entry name" value="GDHRDH"/>
</dbReference>
<reference evidence="5" key="1">
    <citation type="journal article" date="2019" name="Int. J. Syst. Evol. Microbiol.">
        <title>The Global Catalogue of Microorganisms (GCM) 10K type strain sequencing project: providing services to taxonomists for standard genome sequencing and annotation.</title>
        <authorList>
            <consortium name="The Broad Institute Genomics Platform"/>
            <consortium name="The Broad Institute Genome Sequencing Center for Infectious Disease"/>
            <person name="Wu L."/>
            <person name="Ma J."/>
        </authorList>
    </citation>
    <scope>NUCLEOTIDE SEQUENCE [LARGE SCALE GENOMIC DNA]</scope>
    <source>
        <strain evidence="5">CGMCC 1.10188</strain>
    </source>
</reference>